<comment type="similarity">
    <text evidence="2">Belongs to the FlgN family.</text>
</comment>
<evidence type="ECO:0000256" key="3">
    <source>
        <dbReference type="ARBA" id="ARBA00022795"/>
    </source>
</evidence>
<dbReference type="InterPro" id="IPR036679">
    <property type="entry name" value="FlgN-like_sf"/>
</dbReference>
<protein>
    <submittedName>
        <fullName evidence="4">Flagellar protein FlgN</fullName>
    </submittedName>
</protein>
<evidence type="ECO:0000256" key="1">
    <source>
        <dbReference type="ARBA" id="ARBA00002397"/>
    </source>
</evidence>
<comment type="caution">
    <text evidence="4">The sequence shown here is derived from an EMBL/GenBank/DDBJ whole genome shotgun (WGS) entry which is preliminary data.</text>
</comment>
<dbReference type="GO" id="GO:0044780">
    <property type="term" value="P:bacterial-type flagellum assembly"/>
    <property type="evidence" value="ECO:0007669"/>
    <property type="project" value="InterPro"/>
</dbReference>
<dbReference type="Proteomes" id="UP000737113">
    <property type="component" value="Unassembled WGS sequence"/>
</dbReference>
<sequence>MDKSQVNKRELVQGLIRDIRQDLEGYSQLKSMLKYQRELMQRTDNQGLTAHNARQTALCNKLALRAKQRSDSLTALGFKGDNSGMKRLISALPDHLRSQIKLQWDNLQLSVKDCQQANEVNGRLLVMQQETLNHLLYPDSQHQQIDYGASHPNR</sequence>
<gene>
    <name evidence="4" type="ORF">HC757_16400</name>
</gene>
<dbReference type="RefSeq" id="WP_169565469.1">
    <property type="nucleotide sequence ID" value="NZ_JAAXYH010000015.1"/>
</dbReference>
<evidence type="ECO:0000256" key="2">
    <source>
        <dbReference type="ARBA" id="ARBA00007703"/>
    </source>
</evidence>
<keyword evidence="5" id="KW-1185">Reference proteome</keyword>
<dbReference type="AlphaFoldDB" id="A0A972FWW0"/>
<comment type="function">
    <text evidence="1">Required for the efficient initiation of filament assembly.</text>
</comment>
<keyword evidence="4" id="KW-0969">Cilium</keyword>
<keyword evidence="4" id="KW-0966">Cell projection</keyword>
<proteinExistence type="inferred from homology"/>
<keyword evidence="3" id="KW-1005">Bacterial flagellum biogenesis</keyword>
<dbReference type="Gene3D" id="1.20.58.300">
    <property type="entry name" value="FlgN-like"/>
    <property type="match status" value="1"/>
</dbReference>
<evidence type="ECO:0000313" key="4">
    <source>
        <dbReference type="EMBL" id="NMH66739.1"/>
    </source>
</evidence>
<dbReference type="Pfam" id="PF05130">
    <property type="entry name" value="FlgN"/>
    <property type="match status" value="1"/>
</dbReference>
<dbReference type="EMBL" id="JAAXYH010000015">
    <property type="protein sequence ID" value="NMH66739.1"/>
    <property type="molecule type" value="Genomic_DNA"/>
</dbReference>
<name>A0A972FWW0_9GAMM</name>
<dbReference type="SUPFAM" id="SSF140566">
    <property type="entry name" value="FlgN-like"/>
    <property type="match status" value="1"/>
</dbReference>
<organism evidence="4 5">
    <name type="scientific">Shewanella salipaludis</name>
    <dbReference type="NCBI Taxonomy" id="2723052"/>
    <lineage>
        <taxon>Bacteria</taxon>
        <taxon>Pseudomonadati</taxon>
        <taxon>Pseudomonadota</taxon>
        <taxon>Gammaproteobacteria</taxon>
        <taxon>Alteromonadales</taxon>
        <taxon>Shewanellaceae</taxon>
        <taxon>Shewanella</taxon>
    </lineage>
</organism>
<keyword evidence="4" id="KW-0282">Flagellum</keyword>
<dbReference type="InterPro" id="IPR007809">
    <property type="entry name" value="FlgN-like"/>
</dbReference>
<accession>A0A972FWW0</accession>
<evidence type="ECO:0000313" key="5">
    <source>
        <dbReference type="Proteomes" id="UP000737113"/>
    </source>
</evidence>
<reference evidence="4" key="1">
    <citation type="submission" date="2020-04" db="EMBL/GenBank/DDBJ databases">
        <title>Description of Shewanella salipaludis sp. nov., isolated from a salt marsh.</title>
        <authorList>
            <person name="Park S."/>
            <person name="Yoon J.-H."/>
        </authorList>
    </citation>
    <scope>NUCLEOTIDE SEQUENCE</scope>
    <source>
        <strain evidence="4">SHSM-M6</strain>
    </source>
</reference>